<dbReference type="OrthoDB" id="6138663at2759"/>
<protein>
    <submittedName>
        <fullName evidence="1">Uncharacterized protein</fullName>
    </submittedName>
</protein>
<proteinExistence type="predicted"/>
<accession>A0A9X0CCW5</accession>
<reference evidence="1" key="1">
    <citation type="submission" date="2023-01" db="EMBL/GenBank/DDBJ databases">
        <title>Genome assembly of the deep-sea coral Lophelia pertusa.</title>
        <authorList>
            <person name="Herrera S."/>
            <person name="Cordes E."/>
        </authorList>
    </citation>
    <scope>NUCLEOTIDE SEQUENCE</scope>
    <source>
        <strain evidence="1">USNM1676648</strain>
        <tissue evidence="1">Polyp</tissue>
    </source>
</reference>
<organism evidence="1 2">
    <name type="scientific">Desmophyllum pertusum</name>
    <dbReference type="NCBI Taxonomy" id="174260"/>
    <lineage>
        <taxon>Eukaryota</taxon>
        <taxon>Metazoa</taxon>
        <taxon>Cnidaria</taxon>
        <taxon>Anthozoa</taxon>
        <taxon>Hexacorallia</taxon>
        <taxon>Scleractinia</taxon>
        <taxon>Caryophylliina</taxon>
        <taxon>Caryophylliidae</taxon>
        <taxon>Desmophyllum</taxon>
    </lineage>
</organism>
<evidence type="ECO:0000313" key="2">
    <source>
        <dbReference type="Proteomes" id="UP001163046"/>
    </source>
</evidence>
<keyword evidence="2" id="KW-1185">Reference proteome</keyword>
<sequence length="166" mass="18372">MAVMLYLATSPKTYNANIEQPGPFNQVGDKRIGKRVLAEPYQTVERLHGSVAPFNRDYQEKSFQWMQGGIFGMPAGSVGSENVGEVCEKKYNMTVVKALMGRMPNNSIEQLINVCDSSKEFDCKLLFLVRDPRGIIPSSKAVGFYRDEDKGCLGGVEDVLVPQTAD</sequence>
<dbReference type="EMBL" id="MU827806">
    <property type="protein sequence ID" value="KAJ7325702.1"/>
    <property type="molecule type" value="Genomic_DNA"/>
</dbReference>
<name>A0A9X0CCW5_9CNID</name>
<evidence type="ECO:0000313" key="1">
    <source>
        <dbReference type="EMBL" id="KAJ7325702.1"/>
    </source>
</evidence>
<gene>
    <name evidence="1" type="ORF">OS493_029128</name>
</gene>
<dbReference type="Proteomes" id="UP001163046">
    <property type="component" value="Unassembled WGS sequence"/>
</dbReference>
<comment type="caution">
    <text evidence="1">The sequence shown here is derived from an EMBL/GenBank/DDBJ whole genome shotgun (WGS) entry which is preliminary data.</text>
</comment>
<dbReference type="AlphaFoldDB" id="A0A9X0CCW5"/>